<evidence type="ECO:0000256" key="5">
    <source>
        <dbReference type="ARBA" id="ARBA00022989"/>
    </source>
</evidence>
<evidence type="ECO:0000256" key="6">
    <source>
        <dbReference type="ARBA" id="ARBA00023136"/>
    </source>
</evidence>
<dbReference type="PANTHER" id="PTHR30151:SF20">
    <property type="entry name" value="ABC TRANSPORTER PERMEASE PROTEIN HI_0355-RELATED"/>
    <property type="match status" value="1"/>
</dbReference>
<evidence type="ECO:0000256" key="2">
    <source>
        <dbReference type="ARBA" id="ARBA00022448"/>
    </source>
</evidence>
<feature type="transmembrane region" description="Helical" evidence="7">
    <location>
        <begin position="26"/>
        <end position="44"/>
    </location>
</feature>
<evidence type="ECO:0000256" key="1">
    <source>
        <dbReference type="ARBA" id="ARBA00004651"/>
    </source>
</evidence>
<dbReference type="PANTHER" id="PTHR30151">
    <property type="entry name" value="ALKANE SULFONATE ABC TRANSPORTER-RELATED, MEMBRANE SUBUNIT"/>
    <property type="match status" value="1"/>
</dbReference>
<name>A0ABW0F528_9HYPH</name>
<comment type="similarity">
    <text evidence="7">Belongs to the binding-protein-dependent transport system permease family.</text>
</comment>
<evidence type="ECO:0000313" key="9">
    <source>
        <dbReference type="EMBL" id="MFC5294512.1"/>
    </source>
</evidence>
<feature type="transmembrane region" description="Helical" evidence="7">
    <location>
        <begin position="114"/>
        <end position="136"/>
    </location>
</feature>
<dbReference type="Gene3D" id="1.10.3720.10">
    <property type="entry name" value="MetI-like"/>
    <property type="match status" value="1"/>
</dbReference>
<keyword evidence="5 7" id="KW-1133">Transmembrane helix</keyword>
<evidence type="ECO:0000256" key="7">
    <source>
        <dbReference type="RuleBase" id="RU363032"/>
    </source>
</evidence>
<sequence>MSDAAATPALPAAATGRSRLRDWGSALAWPLASFAVLLAAWEWLVPLARIPEYILPVPSAFFERLWTDRAEIFQHTLVTANEVVLGFLMAAAVSIPLGYVIVSVRLLEKAIYPVIVFFQLVPKIAIAPLFVVWFGFGLFPKVLLTFLLCFFPTLVASMTGFRALDERVLYLTRSMGASAWQTFRYVRVPAALTYIFSGLKVSAVFAATGAIVGEFVGANAGLGYLLLRGTSFLDMPLIFACLVALSVVGILFSYIVDGLEVLLMPWQRKG</sequence>
<dbReference type="PROSITE" id="PS50928">
    <property type="entry name" value="ABC_TM1"/>
    <property type="match status" value="1"/>
</dbReference>
<dbReference type="Pfam" id="PF00528">
    <property type="entry name" value="BPD_transp_1"/>
    <property type="match status" value="1"/>
</dbReference>
<dbReference type="EMBL" id="JBHSLI010000006">
    <property type="protein sequence ID" value="MFC5294512.1"/>
    <property type="molecule type" value="Genomic_DNA"/>
</dbReference>
<evidence type="ECO:0000256" key="3">
    <source>
        <dbReference type="ARBA" id="ARBA00022475"/>
    </source>
</evidence>
<keyword evidence="3" id="KW-1003">Cell membrane</keyword>
<reference evidence="10" key="1">
    <citation type="journal article" date="2019" name="Int. J. Syst. Evol. Microbiol.">
        <title>The Global Catalogue of Microorganisms (GCM) 10K type strain sequencing project: providing services to taxonomists for standard genome sequencing and annotation.</title>
        <authorList>
            <consortium name="The Broad Institute Genomics Platform"/>
            <consortium name="The Broad Institute Genome Sequencing Center for Infectious Disease"/>
            <person name="Wu L."/>
            <person name="Ma J."/>
        </authorList>
    </citation>
    <scope>NUCLEOTIDE SEQUENCE [LARGE SCALE GENOMIC DNA]</scope>
    <source>
        <strain evidence="10">CGMCC 1.15643</strain>
    </source>
</reference>
<feature type="transmembrane region" description="Helical" evidence="7">
    <location>
        <begin position="237"/>
        <end position="256"/>
    </location>
</feature>
<keyword evidence="10" id="KW-1185">Reference proteome</keyword>
<feature type="transmembrane region" description="Helical" evidence="7">
    <location>
        <begin position="142"/>
        <end position="161"/>
    </location>
</feature>
<dbReference type="SUPFAM" id="SSF161098">
    <property type="entry name" value="MetI-like"/>
    <property type="match status" value="1"/>
</dbReference>
<protein>
    <submittedName>
        <fullName evidence="9">ABC transporter permease</fullName>
    </submittedName>
</protein>
<dbReference type="InterPro" id="IPR035906">
    <property type="entry name" value="MetI-like_sf"/>
</dbReference>
<keyword evidence="6 7" id="KW-0472">Membrane</keyword>
<organism evidence="9 10">
    <name type="scientific">Bosea minatitlanensis</name>
    <dbReference type="NCBI Taxonomy" id="128782"/>
    <lineage>
        <taxon>Bacteria</taxon>
        <taxon>Pseudomonadati</taxon>
        <taxon>Pseudomonadota</taxon>
        <taxon>Alphaproteobacteria</taxon>
        <taxon>Hyphomicrobiales</taxon>
        <taxon>Boseaceae</taxon>
        <taxon>Bosea</taxon>
    </lineage>
</organism>
<dbReference type="RefSeq" id="WP_158444155.1">
    <property type="nucleotide sequence ID" value="NZ_JAOAOS010000007.1"/>
</dbReference>
<evidence type="ECO:0000256" key="4">
    <source>
        <dbReference type="ARBA" id="ARBA00022692"/>
    </source>
</evidence>
<comment type="subcellular location">
    <subcellularLocation>
        <location evidence="1 7">Cell membrane</location>
        <topology evidence="1 7">Multi-pass membrane protein</topology>
    </subcellularLocation>
</comment>
<evidence type="ECO:0000259" key="8">
    <source>
        <dbReference type="PROSITE" id="PS50928"/>
    </source>
</evidence>
<feature type="domain" description="ABC transmembrane type-1" evidence="8">
    <location>
        <begin position="76"/>
        <end position="256"/>
    </location>
</feature>
<keyword evidence="2 7" id="KW-0813">Transport</keyword>
<proteinExistence type="inferred from homology"/>
<accession>A0ABW0F528</accession>
<evidence type="ECO:0000313" key="10">
    <source>
        <dbReference type="Proteomes" id="UP001595976"/>
    </source>
</evidence>
<feature type="transmembrane region" description="Helical" evidence="7">
    <location>
        <begin position="83"/>
        <end position="102"/>
    </location>
</feature>
<dbReference type="Proteomes" id="UP001595976">
    <property type="component" value="Unassembled WGS sequence"/>
</dbReference>
<dbReference type="InterPro" id="IPR000515">
    <property type="entry name" value="MetI-like"/>
</dbReference>
<keyword evidence="4 7" id="KW-0812">Transmembrane</keyword>
<gene>
    <name evidence="9" type="ORF">ACFPK2_16105</name>
</gene>
<comment type="caution">
    <text evidence="9">The sequence shown here is derived from an EMBL/GenBank/DDBJ whole genome shotgun (WGS) entry which is preliminary data.</text>
</comment>
<dbReference type="CDD" id="cd06261">
    <property type="entry name" value="TM_PBP2"/>
    <property type="match status" value="1"/>
</dbReference>